<organism evidence="1 2">
    <name type="scientific">Elysia marginata</name>
    <dbReference type="NCBI Taxonomy" id="1093978"/>
    <lineage>
        <taxon>Eukaryota</taxon>
        <taxon>Metazoa</taxon>
        <taxon>Spiralia</taxon>
        <taxon>Lophotrochozoa</taxon>
        <taxon>Mollusca</taxon>
        <taxon>Gastropoda</taxon>
        <taxon>Heterobranchia</taxon>
        <taxon>Euthyneura</taxon>
        <taxon>Panpulmonata</taxon>
        <taxon>Sacoglossa</taxon>
        <taxon>Placobranchoidea</taxon>
        <taxon>Plakobranchidae</taxon>
        <taxon>Elysia</taxon>
    </lineage>
</organism>
<comment type="caution">
    <text evidence="1">The sequence shown here is derived from an EMBL/GenBank/DDBJ whole genome shotgun (WGS) entry which is preliminary data.</text>
</comment>
<gene>
    <name evidence="1" type="ORF">ElyMa_000294200</name>
</gene>
<sequence>MYSFLHSQHPLRLIGTDPETRVEYRSGSGFSELVWPGRQVEDCHFFKNSLFNYVESAMRGMWCQSLRHGSREGYPDSFDRWTAASGTSCSSLDLRCSPSSRRIGANMATPQVRFDWFSSP</sequence>
<evidence type="ECO:0000313" key="2">
    <source>
        <dbReference type="Proteomes" id="UP000762676"/>
    </source>
</evidence>
<proteinExistence type="predicted"/>
<dbReference type="EMBL" id="BMAT01000594">
    <property type="protein sequence ID" value="GFR69098.1"/>
    <property type="molecule type" value="Genomic_DNA"/>
</dbReference>
<evidence type="ECO:0000313" key="1">
    <source>
        <dbReference type="EMBL" id="GFR69098.1"/>
    </source>
</evidence>
<protein>
    <submittedName>
        <fullName evidence="1">Uncharacterized protein</fullName>
    </submittedName>
</protein>
<keyword evidence="2" id="KW-1185">Reference proteome</keyword>
<reference evidence="1 2" key="1">
    <citation type="journal article" date="2021" name="Elife">
        <title>Chloroplast acquisition without the gene transfer in kleptoplastic sea slugs, Plakobranchus ocellatus.</title>
        <authorList>
            <person name="Maeda T."/>
            <person name="Takahashi S."/>
            <person name="Yoshida T."/>
            <person name="Shimamura S."/>
            <person name="Takaki Y."/>
            <person name="Nagai Y."/>
            <person name="Toyoda A."/>
            <person name="Suzuki Y."/>
            <person name="Arimoto A."/>
            <person name="Ishii H."/>
            <person name="Satoh N."/>
            <person name="Nishiyama T."/>
            <person name="Hasebe M."/>
            <person name="Maruyama T."/>
            <person name="Minagawa J."/>
            <person name="Obokata J."/>
            <person name="Shigenobu S."/>
        </authorList>
    </citation>
    <scope>NUCLEOTIDE SEQUENCE [LARGE SCALE GENOMIC DNA]</scope>
</reference>
<dbReference type="AlphaFoldDB" id="A0AAV4F6U6"/>
<dbReference type="Proteomes" id="UP000762676">
    <property type="component" value="Unassembled WGS sequence"/>
</dbReference>
<accession>A0AAV4F6U6</accession>
<name>A0AAV4F6U6_9GAST</name>